<dbReference type="InterPro" id="IPR021660">
    <property type="entry name" value="DUF3253"/>
</dbReference>
<proteinExistence type="predicted"/>
<dbReference type="InterPro" id="IPR036388">
    <property type="entry name" value="WH-like_DNA-bd_sf"/>
</dbReference>
<dbReference type="OrthoDB" id="6183357at2"/>
<dbReference type="KEGG" id="lum:CNR27_02130"/>
<evidence type="ECO:0000313" key="2">
    <source>
        <dbReference type="EMBL" id="ATD66393.1"/>
    </source>
</evidence>
<dbReference type="RefSeq" id="WP_096296723.1">
    <property type="nucleotide sequence ID" value="NZ_CP023406.1"/>
</dbReference>
<dbReference type="Gene3D" id="1.10.10.10">
    <property type="entry name" value="Winged helix-like DNA-binding domain superfamily/Winged helix DNA-binding domain"/>
    <property type="match status" value="1"/>
</dbReference>
<gene>
    <name evidence="2" type="ORF">CNR27_02130</name>
</gene>
<dbReference type="Pfam" id="PF11625">
    <property type="entry name" value="DUF3253"/>
    <property type="match status" value="1"/>
</dbReference>
<name>A0A290XBE3_9GAMM</name>
<protein>
    <recommendedName>
        <fullName evidence="4">S-adenosylmethionine tRNA ribosyltransferase</fullName>
    </recommendedName>
</protein>
<evidence type="ECO:0008006" key="4">
    <source>
        <dbReference type="Google" id="ProtNLM"/>
    </source>
</evidence>
<evidence type="ECO:0000256" key="1">
    <source>
        <dbReference type="SAM" id="MobiDB-lite"/>
    </source>
</evidence>
<dbReference type="SUPFAM" id="SSF46785">
    <property type="entry name" value="Winged helix' DNA-binding domain"/>
    <property type="match status" value="1"/>
</dbReference>
<organism evidence="2 3">
    <name type="scientific">Luteimonas chenhongjianii</name>
    <dbReference type="NCBI Taxonomy" id="2006110"/>
    <lineage>
        <taxon>Bacteria</taxon>
        <taxon>Pseudomonadati</taxon>
        <taxon>Pseudomonadota</taxon>
        <taxon>Gammaproteobacteria</taxon>
        <taxon>Lysobacterales</taxon>
        <taxon>Lysobacteraceae</taxon>
        <taxon>Luteimonas</taxon>
    </lineage>
</organism>
<evidence type="ECO:0000313" key="3">
    <source>
        <dbReference type="Proteomes" id="UP000218968"/>
    </source>
</evidence>
<reference evidence="3" key="1">
    <citation type="submission" date="2017-09" db="EMBL/GenBank/DDBJ databases">
        <title>Luteimonas liuhanmingii sp.nov., isolated from the intestinal contents of Tibetan Plateau Pika in Yushu, Qinghai Province, China.</title>
        <authorList>
            <person name="Gui Z."/>
        </authorList>
    </citation>
    <scope>NUCLEOTIDE SEQUENCE [LARGE SCALE GENOMIC DNA]</scope>
    <source>
        <strain evidence="3">100111</strain>
    </source>
</reference>
<dbReference type="Proteomes" id="UP000218968">
    <property type="component" value="Chromosome"/>
</dbReference>
<dbReference type="AlphaFoldDB" id="A0A290XBE3"/>
<feature type="region of interest" description="Disordered" evidence="1">
    <location>
        <begin position="89"/>
        <end position="110"/>
    </location>
</feature>
<keyword evidence="3" id="KW-1185">Reference proteome</keyword>
<sequence length="110" mass="11335">MRKTASACVCCDRAEIPAVGDATIAAVIRALLAARGPAASICPSEVARRPPADANWRDAMPEVRRVARALAQAGEIVITRGEAALDPAAPLSGPIRLRRGPRADTGGAGR</sequence>
<dbReference type="InterPro" id="IPR036390">
    <property type="entry name" value="WH_DNA-bd_sf"/>
</dbReference>
<accession>A0A290XBE3</accession>
<dbReference type="EMBL" id="CP023406">
    <property type="protein sequence ID" value="ATD66393.1"/>
    <property type="molecule type" value="Genomic_DNA"/>
</dbReference>